<dbReference type="EnsemblBacteria" id="AAV47078">
    <property type="protein sequence ID" value="AAV47078"/>
    <property type="gene ID" value="rrnAC2247"/>
</dbReference>
<dbReference type="AlphaFoldDB" id="Q5V075"/>
<keyword evidence="3" id="KW-0648">Protein biosynthesis</keyword>
<sequence>MRSGRPSTRSIRPTTSTAYSTRCSSFNVPASTAAPLARTFLPRPVVPSRMETRPVVTCFLRSEGEVLLLRRSDAVGSYRGQWSGVAGHVADDAGRDRDPETAARAEVDEETGLADAVTLVRQGDSFQVADTDHGVRWQVHPFLFDCEARTAETNEESTETAWVHPPEILTRETVPRLWTSWDRIRPRVATVREDRTHGSAWLSLRALEVLRDEAALADAGRSDDLETAERDGDDWEALAALAAEIREARPSMVVIANRLDRAMAAVTDESPAAVERAATEALNHAVTADRVAAAVAAEHVGDRIATLSRSGTVRAVAAAAAPEAVLVAESRPGGEGVGVAETLAESTAVTLTTDAAFGHELDAWSADTLVVGADRILPDGCVVNKVGTRSAALSAAAADVDCYAVCATDKIAPRAAWDREERDAQEVYAGAADIAVSNPTFDITPASAVTVVTERGVLETDEIGGIADAHRDRSEWTERR</sequence>
<dbReference type="Proteomes" id="UP000001169">
    <property type="component" value="Chromosome I"/>
</dbReference>
<keyword evidence="3" id="KW-0396">Initiation factor</keyword>
<evidence type="ECO:0000313" key="3">
    <source>
        <dbReference type="EMBL" id="AAV47078.1"/>
    </source>
</evidence>
<protein>
    <submittedName>
        <fullName evidence="3">Translation initiation factor eIF-2B alpha subunit</fullName>
    </submittedName>
</protein>
<proteinExistence type="inferred from homology"/>
<dbReference type="eggNOG" id="arCOG01127">
    <property type="taxonomic scope" value="Archaea"/>
</dbReference>
<dbReference type="Gene3D" id="3.90.79.10">
    <property type="entry name" value="Nucleoside Triphosphate Pyrophosphohydrolase"/>
    <property type="match status" value="1"/>
</dbReference>
<dbReference type="STRING" id="272569.rrnAC2247"/>
<dbReference type="Gene3D" id="3.40.50.10470">
    <property type="entry name" value="Translation initiation factor eif-2b, domain 2"/>
    <property type="match status" value="1"/>
</dbReference>
<dbReference type="EMBL" id="AY596297">
    <property type="protein sequence ID" value="AAV47078.1"/>
    <property type="molecule type" value="Genomic_DNA"/>
</dbReference>
<gene>
    <name evidence="3" type="primary">eif2BA</name>
    <name evidence="3" type="ordered locus">rrnAC2247</name>
</gene>
<name>Q5V075_HALMA</name>
<dbReference type="SUPFAM" id="SSF55811">
    <property type="entry name" value="Nudix"/>
    <property type="match status" value="1"/>
</dbReference>
<dbReference type="InterPro" id="IPR000086">
    <property type="entry name" value="NUDIX_hydrolase_dom"/>
</dbReference>
<dbReference type="Pfam" id="PF00293">
    <property type="entry name" value="NUDIX"/>
    <property type="match status" value="1"/>
</dbReference>
<dbReference type="PANTHER" id="PTHR43475:SF3">
    <property type="entry name" value="TRANSLATION INITIATION FACTOR EIF-2B SUBUNIT FAMILY PROTEIN (AFU_ORTHOLOGUE AFUA_2G14290)"/>
    <property type="match status" value="1"/>
</dbReference>
<dbReference type="HOGENOM" id="CLU_568173_0_0_2"/>
<dbReference type="GO" id="GO:0046523">
    <property type="term" value="F:S-methyl-5-thioribose-1-phosphate isomerase activity"/>
    <property type="evidence" value="ECO:0007669"/>
    <property type="project" value="TreeGrafter"/>
</dbReference>
<dbReference type="PROSITE" id="PS51462">
    <property type="entry name" value="NUDIX"/>
    <property type="match status" value="1"/>
</dbReference>
<dbReference type="PANTHER" id="PTHR43475">
    <property type="entry name" value="METHYLTHIORIBOSE-1-PHOSPHATE ISOMERASE"/>
    <property type="match status" value="1"/>
</dbReference>
<dbReference type="InterPro" id="IPR037171">
    <property type="entry name" value="NagB/RpiA_transferase-like"/>
</dbReference>
<keyword evidence="4" id="KW-1185">Reference proteome</keyword>
<organism evidence="3 4">
    <name type="scientific">Haloarcula marismortui (strain ATCC 43049 / DSM 3752 / JCM 8966 / VKM B-1809)</name>
    <name type="common">Halobacterium marismortui</name>
    <dbReference type="NCBI Taxonomy" id="272569"/>
    <lineage>
        <taxon>Archaea</taxon>
        <taxon>Methanobacteriati</taxon>
        <taxon>Methanobacteriota</taxon>
        <taxon>Stenosarchaea group</taxon>
        <taxon>Halobacteria</taxon>
        <taxon>Halobacteriales</taxon>
        <taxon>Haloarculaceae</taxon>
        <taxon>Haloarcula</taxon>
    </lineage>
</organism>
<evidence type="ECO:0000259" key="2">
    <source>
        <dbReference type="PROSITE" id="PS51462"/>
    </source>
</evidence>
<dbReference type="InterPro" id="IPR000649">
    <property type="entry name" value="IF-2B-related"/>
</dbReference>
<reference evidence="3 4" key="1">
    <citation type="journal article" date="2004" name="Genome Res.">
        <title>Genome sequence of Haloarcula marismortui: a halophilic archaeon from the Dead Sea.</title>
        <authorList>
            <person name="Baliga N.S."/>
            <person name="Bonneau R."/>
            <person name="Facciotti M.T."/>
            <person name="Pan M."/>
            <person name="Glusman G."/>
            <person name="Deutsch E.W."/>
            <person name="Shannon P."/>
            <person name="Chiu Y."/>
            <person name="Weng R.S."/>
            <person name="Gan R.R."/>
            <person name="Hung P."/>
            <person name="Date S.V."/>
            <person name="Marcotte E."/>
            <person name="Hood L."/>
            <person name="Ng W.V."/>
        </authorList>
    </citation>
    <scope>NUCLEOTIDE SEQUENCE [LARGE SCALE GENOMIC DNA]</scope>
    <source>
        <strain evidence="4">ATCC 43049 / DSM 3752 / JCM 8966 / VKM B-1809</strain>
    </source>
</reference>
<dbReference type="GO" id="GO:0003743">
    <property type="term" value="F:translation initiation factor activity"/>
    <property type="evidence" value="ECO:0007669"/>
    <property type="project" value="UniProtKB-KW"/>
</dbReference>
<dbReference type="PaxDb" id="272569-rrnAC2247"/>
<dbReference type="Pfam" id="PF01008">
    <property type="entry name" value="IF-2B"/>
    <property type="match status" value="1"/>
</dbReference>
<evidence type="ECO:0000256" key="1">
    <source>
        <dbReference type="RuleBase" id="RU003814"/>
    </source>
</evidence>
<dbReference type="GO" id="GO:0019509">
    <property type="term" value="P:L-methionine salvage from methylthioadenosine"/>
    <property type="evidence" value="ECO:0007669"/>
    <property type="project" value="TreeGrafter"/>
</dbReference>
<evidence type="ECO:0000313" key="4">
    <source>
        <dbReference type="Proteomes" id="UP000001169"/>
    </source>
</evidence>
<dbReference type="SUPFAM" id="SSF100950">
    <property type="entry name" value="NagB/RpiA/CoA transferase-like"/>
    <property type="match status" value="1"/>
</dbReference>
<comment type="similarity">
    <text evidence="1">Belongs to the eIF-2B alpha/beta/delta subunits family.</text>
</comment>
<dbReference type="PATRIC" id="fig|272569.17.peg.2877"/>
<dbReference type="InterPro" id="IPR042529">
    <property type="entry name" value="IF_2B-like_C"/>
</dbReference>
<feature type="domain" description="Nudix hydrolase" evidence="2">
    <location>
        <begin position="51"/>
        <end position="190"/>
    </location>
</feature>
<dbReference type="KEGG" id="hma:rrnAC2247"/>
<accession>Q5V075</accession>
<dbReference type="InterPro" id="IPR015797">
    <property type="entry name" value="NUDIX_hydrolase-like_dom_sf"/>
</dbReference>